<dbReference type="EMBL" id="JYDW01003063">
    <property type="protein sequence ID" value="KRZ46517.1"/>
    <property type="molecule type" value="Genomic_DNA"/>
</dbReference>
<gene>
    <name evidence="1" type="ORF">T02_11774</name>
</gene>
<evidence type="ECO:0000313" key="1">
    <source>
        <dbReference type="EMBL" id="KRZ46517.1"/>
    </source>
</evidence>
<reference evidence="1 2" key="1">
    <citation type="submission" date="2015-05" db="EMBL/GenBank/DDBJ databases">
        <title>Evolution of Trichinella species and genotypes.</title>
        <authorList>
            <person name="Korhonen P.K."/>
            <person name="Edoardo P."/>
            <person name="Giuseppe L.R."/>
            <person name="Gasser R.B."/>
        </authorList>
    </citation>
    <scope>NUCLEOTIDE SEQUENCE [LARGE SCALE GENOMIC DNA]</scope>
    <source>
        <strain evidence="1">ISS10</strain>
    </source>
</reference>
<keyword evidence="2" id="KW-1185">Reference proteome</keyword>
<name>A0A0V1KI26_9BILA</name>
<comment type="caution">
    <text evidence="1">The sequence shown here is derived from an EMBL/GenBank/DDBJ whole genome shotgun (WGS) entry which is preliminary data.</text>
</comment>
<protein>
    <submittedName>
        <fullName evidence="1">Uncharacterized protein</fullName>
    </submittedName>
</protein>
<sequence length="42" mass="4356">MSNKAILCYICSWSHVAASSFSSFGPFSSSSIGDPVLSPMVG</sequence>
<dbReference type="Proteomes" id="UP000054721">
    <property type="component" value="Unassembled WGS sequence"/>
</dbReference>
<dbReference type="AlphaFoldDB" id="A0A0V1KI26"/>
<organism evidence="1 2">
    <name type="scientific">Trichinella nativa</name>
    <dbReference type="NCBI Taxonomy" id="6335"/>
    <lineage>
        <taxon>Eukaryota</taxon>
        <taxon>Metazoa</taxon>
        <taxon>Ecdysozoa</taxon>
        <taxon>Nematoda</taxon>
        <taxon>Enoplea</taxon>
        <taxon>Dorylaimia</taxon>
        <taxon>Trichinellida</taxon>
        <taxon>Trichinellidae</taxon>
        <taxon>Trichinella</taxon>
    </lineage>
</organism>
<proteinExistence type="predicted"/>
<evidence type="ECO:0000313" key="2">
    <source>
        <dbReference type="Proteomes" id="UP000054721"/>
    </source>
</evidence>
<accession>A0A0V1KI26</accession>